<evidence type="ECO:0008006" key="10">
    <source>
        <dbReference type="Google" id="ProtNLM"/>
    </source>
</evidence>
<dbReference type="PANTHER" id="PTHR46696">
    <property type="entry name" value="P450, PUTATIVE (EUROFUNG)-RELATED"/>
    <property type="match status" value="1"/>
</dbReference>
<dbReference type="Gene3D" id="1.10.630.10">
    <property type="entry name" value="Cytochrome P450"/>
    <property type="match status" value="1"/>
</dbReference>
<name>A0A1X2A6J2_9MYCO</name>
<evidence type="ECO:0000256" key="3">
    <source>
        <dbReference type="ARBA" id="ARBA00022723"/>
    </source>
</evidence>
<evidence type="ECO:0000256" key="1">
    <source>
        <dbReference type="ARBA" id="ARBA00010617"/>
    </source>
</evidence>
<dbReference type="AlphaFoldDB" id="A0A1X2A6J2"/>
<dbReference type="OrthoDB" id="9801155at2"/>
<dbReference type="GO" id="GO:0020037">
    <property type="term" value="F:heme binding"/>
    <property type="evidence" value="ECO:0007669"/>
    <property type="project" value="InterPro"/>
</dbReference>
<organism evidence="8 9">
    <name type="scientific">Mycobacterium paraense</name>
    <dbReference type="NCBI Taxonomy" id="767916"/>
    <lineage>
        <taxon>Bacteria</taxon>
        <taxon>Bacillati</taxon>
        <taxon>Actinomycetota</taxon>
        <taxon>Actinomycetes</taxon>
        <taxon>Mycobacteriales</taxon>
        <taxon>Mycobacteriaceae</taxon>
        <taxon>Mycobacterium</taxon>
        <taxon>Mycobacterium simiae complex</taxon>
    </lineage>
</organism>
<dbReference type="InterPro" id="IPR017972">
    <property type="entry name" value="Cyt_P450_CS"/>
</dbReference>
<evidence type="ECO:0000256" key="6">
    <source>
        <dbReference type="ARBA" id="ARBA00023033"/>
    </source>
</evidence>
<keyword evidence="2 7" id="KW-0349">Heme</keyword>
<evidence type="ECO:0000313" key="8">
    <source>
        <dbReference type="EMBL" id="ORW41758.1"/>
    </source>
</evidence>
<dbReference type="InterPro" id="IPR036396">
    <property type="entry name" value="Cyt_P450_sf"/>
</dbReference>
<comment type="similarity">
    <text evidence="1 7">Belongs to the cytochrome P450 family.</text>
</comment>
<sequence>MTQTDMIPRSDVDLFSEEVMDDPYPLFRKLRDAGPVVYLDRLDVWAVTRYEQARHILGDWQSFSSADLALNEQFNSYIGDGIIRSAPPLHDQQRNVLASRLSPRAVRKLQPKIDRRAQEVVSALAERGSFDAVSDLARTFPLEIVADLIGLPKQGRERLLELVDANFNCFGPDNDRTRESGPKLAELAQYVMANATKETLAPNSMGAAVYEAVEAGWVPASAAPWLVMAYVTAGIDTTVHAIGHIFWLFSRHRDQWEMLRFDRALIGGAFREVLRYESPVQLFGRTATDGWTLNDITMPAGSRLAVLFGCANRDERKWKDADQFNIRRDNIDQLAFGYGLHACAGQALARIEGEAILRALVDSISDIEADEPVRHYNNVLRGLESLPVRVTTA</sequence>
<protein>
    <recommendedName>
        <fullName evidence="10">Cytochrome</fullName>
    </recommendedName>
</protein>
<dbReference type="PROSITE" id="PS00086">
    <property type="entry name" value="CYTOCHROME_P450"/>
    <property type="match status" value="1"/>
</dbReference>
<dbReference type="GO" id="GO:0005506">
    <property type="term" value="F:iron ion binding"/>
    <property type="evidence" value="ECO:0007669"/>
    <property type="project" value="InterPro"/>
</dbReference>
<dbReference type="RefSeq" id="WP_085245851.1">
    <property type="nucleotide sequence ID" value="NZ_LQPN01000063.1"/>
</dbReference>
<evidence type="ECO:0000313" key="9">
    <source>
        <dbReference type="Proteomes" id="UP000193285"/>
    </source>
</evidence>
<evidence type="ECO:0000256" key="2">
    <source>
        <dbReference type="ARBA" id="ARBA00022617"/>
    </source>
</evidence>
<dbReference type="GO" id="GO:0016705">
    <property type="term" value="F:oxidoreductase activity, acting on paired donors, with incorporation or reduction of molecular oxygen"/>
    <property type="evidence" value="ECO:0007669"/>
    <property type="project" value="InterPro"/>
</dbReference>
<keyword evidence="5 7" id="KW-0408">Iron</keyword>
<dbReference type="EMBL" id="LQPN01000063">
    <property type="protein sequence ID" value="ORW41758.1"/>
    <property type="molecule type" value="Genomic_DNA"/>
</dbReference>
<evidence type="ECO:0000256" key="7">
    <source>
        <dbReference type="RuleBase" id="RU000461"/>
    </source>
</evidence>
<accession>A0A1X2A6J2</accession>
<dbReference type="SUPFAM" id="SSF48264">
    <property type="entry name" value="Cytochrome P450"/>
    <property type="match status" value="1"/>
</dbReference>
<keyword evidence="6 7" id="KW-0503">Monooxygenase</keyword>
<comment type="caution">
    <text evidence="8">The sequence shown here is derived from an EMBL/GenBank/DDBJ whole genome shotgun (WGS) entry which is preliminary data.</text>
</comment>
<proteinExistence type="inferred from homology"/>
<dbReference type="InterPro" id="IPR001128">
    <property type="entry name" value="Cyt_P450"/>
</dbReference>
<evidence type="ECO:0000256" key="5">
    <source>
        <dbReference type="ARBA" id="ARBA00023004"/>
    </source>
</evidence>
<dbReference type="InterPro" id="IPR002397">
    <property type="entry name" value="Cyt_P450_B"/>
</dbReference>
<reference evidence="8 9" key="1">
    <citation type="journal article" date="2015" name="Emerg. Microbes Infect.">
        <title>Characterization of 17 strains belonging to the Mycobacterium simiae complex and description of Mycobacterium paraense sp. nov.</title>
        <authorList>
            <person name="Fusco da Costa A.R."/>
            <person name="Fedrizzi T."/>
            <person name="Lopes M.L."/>
            <person name="Pecorari M."/>
            <person name="Oliveira da Costa W.L."/>
            <person name="Giacobazzi E."/>
            <person name="da Costa Bahia J.R."/>
            <person name="De Sanctis V."/>
            <person name="Batista Lima K.V."/>
            <person name="Bertorelli R."/>
            <person name="Grottola A."/>
            <person name="Fabio A."/>
            <person name="Mariottini A."/>
            <person name="Ferretti P."/>
            <person name="Di Leva F."/>
            <person name="Fregni Serpini G."/>
            <person name="Tagliazucchi S."/>
            <person name="Rumpianesi F."/>
            <person name="Jousson O."/>
            <person name="Segata N."/>
            <person name="Tortoli E."/>
        </authorList>
    </citation>
    <scope>NUCLEOTIDE SEQUENCE [LARGE SCALE GENOMIC DNA]</scope>
    <source>
        <strain evidence="8 9">IEC33</strain>
    </source>
</reference>
<keyword evidence="3 7" id="KW-0479">Metal-binding</keyword>
<dbReference type="Pfam" id="PF00067">
    <property type="entry name" value="p450"/>
    <property type="match status" value="1"/>
</dbReference>
<keyword evidence="4 7" id="KW-0560">Oxidoreductase</keyword>
<dbReference type="Proteomes" id="UP000193285">
    <property type="component" value="Unassembled WGS sequence"/>
</dbReference>
<evidence type="ECO:0000256" key="4">
    <source>
        <dbReference type="ARBA" id="ARBA00023002"/>
    </source>
</evidence>
<dbReference type="GO" id="GO:0004497">
    <property type="term" value="F:monooxygenase activity"/>
    <property type="evidence" value="ECO:0007669"/>
    <property type="project" value="UniProtKB-KW"/>
</dbReference>
<dbReference type="PRINTS" id="PR00359">
    <property type="entry name" value="BP450"/>
</dbReference>
<dbReference type="PANTHER" id="PTHR46696:SF1">
    <property type="entry name" value="CYTOCHROME P450 YJIB-RELATED"/>
    <property type="match status" value="1"/>
</dbReference>
<gene>
    <name evidence="8" type="ORF">AWB90_21015</name>
</gene>